<dbReference type="InterPro" id="IPR043129">
    <property type="entry name" value="ATPase_NBD"/>
</dbReference>
<dbReference type="InterPro" id="IPR020823">
    <property type="entry name" value="Cell_div_FtsA"/>
</dbReference>
<dbReference type="Proteomes" id="UP001056707">
    <property type="component" value="Chromosome"/>
</dbReference>
<evidence type="ECO:0000313" key="9">
    <source>
        <dbReference type="EMBL" id="USS85523.1"/>
    </source>
</evidence>
<dbReference type="NCBIfam" id="TIGR01174">
    <property type="entry name" value="ftsA"/>
    <property type="match status" value="1"/>
</dbReference>
<comment type="subcellular location">
    <subcellularLocation>
        <location evidence="5">Cell membrane</location>
        <topology evidence="5">Peripheral membrane protein</topology>
        <orientation evidence="5">Cytoplasmic side</orientation>
    </subcellularLocation>
    <text evidence="5">Localizes to the Z ring in an FtsZ-dependent manner. Targeted to the membrane through a conserved C-terminal amphipathic helix.</text>
</comment>
<evidence type="ECO:0000256" key="7">
    <source>
        <dbReference type="SAM" id="MobiDB-lite"/>
    </source>
</evidence>
<dbReference type="CDD" id="cd24048">
    <property type="entry name" value="ASKHA_NBD_FtsA"/>
    <property type="match status" value="1"/>
</dbReference>
<dbReference type="SMART" id="SM00842">
    <property type="entry name" value="FtsA"/>
    <property type="match status" value="1"/>
</dbReference>
<evidence type="ECO:0000256" key="2">
    <source>
        <dbReference type="ARBA" id="ARBA00022618"/>
    </source>
</evidence>
<dbReference type="HAMAP" id="MF_02033">
    <property type="entry name" value="FtsA"/>
    <property type="match status" value="1"/>
</dbReference>
<dbReference type="PIRSF" id="PIRSF003101">
    <property type="entry name" value="FtsA"/>
    <property type="match status" value="1"/>
</dbReference>
<dbReference type="PANTHER" id="PTHR32432">
    <property type="entry name" value="CELL DIVISION PROTEIN FTSA-RELATED"/>
    <property type="match status" value="1"/>
</dbReference>
<feature type="compositionally biased region" description="Polar residues" evidence="7">
    <location>
        <begin position="394"/>
        <end position="407"/>
    </location>
</feature>
<keyword evidence="10" id="KW-1185">Reference proteome</keyword>
<evidence type="ECO:0000256" key="6">
    <source>
        <dbReference type="PIRNR" id="PIRNR003101"/>
    </source>
</evidence>
<keyword evidence="1 5" id="KW-1003">Cell membrane</keyword>
<proteinExistence type="inferred from homology"/>
<sequence length="449" mass="48096">MNESDIYVGLDIGTTSIKAIVAQTIDGQTNVIGVGNEPSAGVSRGIIVDIEKAAQAIRKTLDQAETKSGVEISSVVVGLPADLISIDRCSGMISLQDQANEIDNQDIMEVARTAISSNLPQEREVVNLIPEEFKIDDFDGIADPRGMVGSRLELVGRVITGPKTIIHNVRKAVTQAGVTIDQLVVGAEAEGKTILSDSEQDFGTILLDLGGGQSTAAVIHDNELKYIDVDHEGGQYITKDISSVLNTSLKDAESIKREYGIADAQAAVADNEFPVEVVGQSQPQKVNEKLLAEIIEARLDQILGRLKDKLTAANALGMPGGIVLTGGVASMPKLAELAANTFGMNVRVYIPDKMGLRHPSFALGLALVNYATGLSDVDQVIRTVFSVDAPLPSQADQATEQPATDQYQAPAPAEEEEGGLSLFSRRKQPKEPKQRKKNGFNFSFKNFFE</sequence>
<dbReference type="Gene3D" id="3.30.1490.110">
    <property type="match status" value="1"/>
</dbReference>
<reference evidence="9" key="1">
    <citation type="submission" date="2022-05" db="EMBL/GenBank/DDBJ databases">
        <authorList>
            <person name="Oliphant S.A."/>
            <person name="Watson-Haigh N.S."/>
            <person name="Sumby K.M."/>
            <person name="Gardner J.M."/>
            <person name="Jiranek V."/>
        </authorList>
    </citation>
    <scope>NUCLEOTIDE SEQUENCE</scope>
    <source>
        <strain evidence="9">KI16_H9</strain>
    </source>
</reference>
<keyword evidence="4 5" id="KW-0131">Cell cycle</keyword>
<dbReference type="InterPro" id="IPR050696">
    <property type="entry name" value="FtsA/MreB"/>
</dbReference>
<dbReference type="Pfam" id="PF14450">
    <property type="entry name" value="FtsA"/>
    <property type="match status" value="1"/>
</dbReference>
<dbReference type="PANTHER" id="PTHR32432:SF4">
    <property type="entry name" value="CELL DIVISION PROTEIN FTSA"/>
    <property type="match status" value="1"/>
</dbReference>
<evidence type="ECO:0000313" key="10">
    <source>
        <dbReference type="Proteomes" id="UP001056707"/>
    </source>
</evidence>
<protein>
    <recommendedName>
        <fullName evidence="5 6">Cell division protein FtsA</fullName>
    </recommendedName>
</protein>
<evidence type="ECO:0000259" key="8">
    <source>
        <dbReference type="SMART" id="SM00842"/>
    </source>
</evidence>
<dbReference type="Gene3D" id="3.30.420.40">
    <property type="match status" value="2"/>
</dbReference>
<dbReference type="GO" id="GO:0051301">
    <property type="term" value="P:cell division"/>
    <property type="evidence" value="ECO:0007669"/>
    <property type="project" value="UniProtKB-KW"/>
</dbReference>
<feature type="region of interest" description="Disordered" evidence="7">
    <location>
        <begin position="392"/>
        <end position="449"/>
    </location>
</feature>
<accession>A0ABY5BR39</accession>
<dbReference type="RefSeq" id="WP_252750418.1">
    <property type="nucleotide sequence ID" value="NZ_CP097116.1"/>
</dbReference>
<name>A0ABY5BR39_9LACO</name>
<dbReference type="SUPFAM" id="SSF53067">
    <property type="entry name" value="Actin-like ATPase domain"/>
    <property type="match status" value="2"/>
</dbReference>
<feature type="domain" description="SHS2" evidence="8">
    <location>
        <begin position="7"/>
        <end position="194"/>
    </location>
</feature>
<evidence type="ECO:0000256" key="1">
    <source>
        <dbReference type="ARBA" id="ARBA00022475"/>
    </source>
</evidence>
<feature type="compositionally biased region" description="Basic residues" evidence="7">
    <location>
        <begin position="424"/>
        <end position="438"/>
    </location>
</feature>
<keyword evidence="3 5" id="KW-0472">Membrane</keyword>
<evidence type="ECO:0000256" key="4">
    <source>
        <dbReference type="ARBA" id="ARBA00023306"/>
    </source>
</evidence>
<dbReference type="EMBL" id="CP097116">
    <property type="protein sequence ID" value="USS85523.1"/>
    <property type="molecule type" value="Genomic_DNA"/>
</dbReference>
<comment type="subunit">
    <text evidence="5">Self-interacts. Interacts with FtsZ.</text>
</comment>
<feature type="compositionally biased region" description="Low complexity" evidence="7">
    <location>
        <begin position="439"/>
        <end position="449"/>
    </location>
</feature>
<keyword evidence="2 5" id="KW-0132">Cell division</keyword>
<organism evidence="9 10">
    <name type="scientific">Fructilactobacillus myrtifloralis</name>
    <dbReference type="NCBI Taxonomy" id="2940301"/>
    <lineage>
        <taxon>Bacteria</taxon>
        <taxon>Bacillati</taxon>
        <taxon>Bacillota</taxon>
        <taxon>Bacilli</taxon>
        <taxon>Lactobacillales</taxon>
        <taxon>Lactobacillaceae</taxon>
        <taxon>Fructilactobacillus</taxon>
    </lineage>
</organism>
<dbReference type="Pfam" id="PF02491">
    <property type="entry name" value="SHS2_FTSA"/>
    <property type="match status" value="1"/>
</dbReference>
<comment type="function">
    <text evidence="5 6">Cell division protein that is involved in the assembly of the Z ring. May serve as a membrane anchor for the Z ring.</text>
</comment>
<evidence type="ECO:0000256" key="5">
    <source>
        <dbReference type="HAMAP-Rule" id="MF_02033"/>
    </source>
</evidence>
<gene>
    <name evidence="5 9" type="primary">ftsA</name>
    <name evidence="9" type="ORF">M3M35_02330</name>
</gene>
<dbReference type="InterPro" id="IPR003494">
    <property type="entry name" value="SHS2_FtsA"/>
</dbReference>
<comment type="similarity">
    <text evidence="5 6">Belongs to the FtsA/MreB family.</text>
</comment>
<evidence type="ECO:0000256" key="3">
    <source>
        <dbReference type="ARBA" id="ARBA00023136"/>
    </source>
</evidence>